<protein>
    <submittedName>
        <fullName evidence="5">Transcriptional regulator, MecI family</fullName>
    </submittedName>
</protein>
<evidence type="ECO:0000256" key="3">
    <source>
        <dbReference type="ARBA" id="ARBA00023125"/>
    </source>
</evidence>
<dbReference type="Gene3D" id="1.10.10.10">
    <property type="entry name" value="Winged helix-like DNA-binding domain superfamily/Winged helix DNA-binding domain"/>
    <property type="match status" value="1"/>
</dbReference>
<keyword evidence="4" id="KW-0804">Transcription</keyword>
<organism evidence="5 6">
    <name type="scientific">Candidatus Jettenia ecosi</name>
    <dbReference type="NCBI Taxonomy" id="2494326"/>
    <lineage>
        <taxon>Bacteria</taxon>
        <taxon>Pseudomonadati</taxon>
        <taxon>Planctomycetota</taxon>
        <taxon>Candidatus Brocadiia</taxon>
        <taxon>Candidatus Brocadiales</taxon>
        <taxon>Candidatus Brocadiaceae</taxon>
        <taxon>Candidatus Jettenia</taxon>
    </lineage>
</organism>
<comment type="caution">
    <text evidence="5">The sequence shown here is derived from an EMBL/GenBank/DDBJ whole genome shotgun (WGS) entry which is preliminary data.</text>
</comment>
<accession>A0A533QA60</accession>
<name>A0A533QA60_9BACT</name>
<dbReference type="InterPro" id="IPR011991">
    <property type="entry name" value="ArsR-like_HTH"/>
</dbReference>
<evidence type="ECO:0000256" key="1">
    <source>
        <dbReference type="ARBA" id="ARBA00011046"/>
    </source>
</evidence>
<dbReference type="AlphaFoldDB" id="A0A533QA60"/>
<gene>
    <name evidence="5" type="ORF">JETT_2179</name>
</gene>
<evidence type="ECO:0000313" key="5">
    <source>
        <dbReference type="EMBL" id="TLD41575.1"/>
    </source>
</evidence>
<dbReference type="CDD" id="cd00090">
    <property type="entry name" value="HTH_ARSR"/>
    <property type="match status" value="1"/>
</dbReference>
<dbReference type="InterPro" id="IPR036390">
    <property type="entry name" value="WH_DNA-bd_sf"/>
</dbReference>
<dbReference type="SUPFAM" id="SSF46785">
    <property type="entry name" value="Winged helix' DNA-binding domain"/>
    <property type="match status" value="1"/>
</dbReference>
<sequence length="143" mass="16760">MNKQLKFHFNPFKEGINQVLGPLEKDIMEALWNCGESSVRDILEAFPVNKNISYSAVITVTNRLVNKGFLKRRKVRKTYFYTPIYGKEQFFEFVSKKVMEGASELSPHSVMAHFMDYMAQMDLDTLEYFSKLIESKRQNKSQK</sequence>
<evidence type="ECO:0000313" key="6">
    <source>
        <dbReference type="Proteomes" id="UP000319783"/>
    </source>
</evidence>
<dbReference type="Proteomes" id="UP000319783">
    <property type="component" value="Unassembled WGS sequence"/>
</dbReference>
<proteinExistence type="inferred from homology"/>
<reference evidence="5 6" key="1">
    <citation type="submission" date="2019-04" db="EMBL/GenBank/DDBJ databases">
        <title>Genome of a novel bacterium Candidatus Jettenia ecosi reconstructed from metagenome of an anammox bioreactor.</title>
        <authorList>
            <person name="Mardanov A.V."/>
            <person name="Beletsky A.V."/>
            <person name="Ravin N.V."/>
            <person name="Botchkova E.A."/>
            <person name="Litti Y.V."/>
            <person name="Nozhevnikova A.N."/>
        </authorList>
    </citation>
    <scope>NUCLEOTIDE SEQUENCE [LARGE SCALE GENOMIC DNA]</scope>
    <source>
        <strain evidence="5">J2</strain>
    </source>
</reference>
<evidence type="ECO:0000256" key="2">
    <source>
        <dbReference type="ARBA" id="ARBA00023015"/>
    </source>
</evidence>
<dbReference type="EMBL" id="SULG01000043">
    <property type="protein sequence ID" value="TLD41575.1"/>
    <property type="molecule type" value="Genomic_DNA"/>
</dbReference>
<evidence type="ECO:0000256" key="4">
    <source>
        <dbReference type="ARBA" id="ARBA00023163"/>
    </source>
</evidence>
<dbReference type="PIRSF" id="PIRSF019455">
    <property type="entry name" value="CopR_AtkY"/>
    <property type="match status" value="1"/>
</dbReference>
<dbReference type="GO" id="GO:0003677">
    <property type="term" value="F:DNA binding"/>
    <property type="evidence" value="ECO:0007669"/>
    <property type="project" value="UniProtKB-KW"/>
</dbReference>
<dbReference type="GO" id="GO:0045892">
    <property type="term" value="P:negative regulation of DNA-templated transcription"/>
    <property type="evidence" value="ECO:0007669"/>
    <property type="project" value="InterPro"/>
</dbReference>
<dbReference type="InterPro" id="IPR005650">
    <property type="entry name" value="BlaI_family"/>
</dbReference>
<keyword evidence="2" id="KW-0805">Transcription regulation</keyword>
<dbReference type="InterPro" id="IPR036388">
    <property type="entry name" value="WH-like_DNA-bd_sf"/>
</dbReference>
<keyword evidence="3" id="KW-0238">DNA-binding</keyword>
<comment type="similarity">
    <text evidence="1">Belongs to the BlaI transcriptional regulatory family.</text>
</comment>
<dbReference type="Pfam" id="PF03965">
    <property type="entry name" value="Penicillinase_R"/>
    <property type="match status" value="1"/>
</dbReference>